<accession>A0A1W1VU44</accession>
<sequence>MAVLWVSRKFNEPDPLKATLESLKQAFVETRARKLGLKTEYTVVGDCIELAVEGNSGAISALLKEIYEETGMCGFVVDVEAQEERKELDKVVSTPIILAEVVDI</sequence>
<dbReference type="RefSeq" id="WP_084665311.1">
    <property type="nucleotide sequence ID" value="NZ_LT838272.1"/>
</dbReference>
<reference evidence="1 2" key="1">
    <citation type="submission" date="2017-04" db="EMBL/GenBank/DDBJ databases">
        <authorList>
            <person name="Afonso C.L."/>
            <person name="Miller P.J."/>
            <person name="Scott M.A."/>
            <person name="Spackman E."/>
            <person name="Goraichik I."/>
            <person name="Dimitrov K.M."/>
            <person name="Suarez D.L."/>
            <person name="Swayne D.E."/>
        </authorList>
    </citation>
    <scope>NUCLEOTIDE SEQUENCE [LARGE SCALE GENOMIC DNA]</scope>
    <source>
        <strain evidence="1 2">ToBE</strain>
    </source>
</reference>
<name>A0A1W1VU44_9FIRM</name>
<protein>
    <submittedName>
        <fullName evidence="1">Uncharacterized protein</fullName>
    </submittedName>
</protein>
<dbReference type="Proteomes" id="UP000192569">
    <property type="component" value="Chromosome I"/>
</dbReference>
<dbReference type="STRING" id="698762.SAMN00808754_1701"/>
<organism evidence="1 2">
    <name type="scientific">Thermanaeromonas toyohensis ToBE</name>
    <dbReference type="NCBI Taxonomy" id="698762"/>
    <lineage>
        <taxon>Bacteria</taxon>
        <taxon>Bacillati</taxon>
        <taxon>Bacillota</taxon>
        <taxon>Clostridia</taxon>
        <taxon>Neomoorellales</taxon>
        <taxon>Neomoorellaceae</taxon>
        <taxon>Thermanaeromonas</taxon>
    </lineage>
</organism>
<dbReference type="AlphaFoldDB" id="A0A1W1VU44"/>
<keyword evidence="2" id="KW-1185">Reference proteome</keyword>
<dbReference type="EMBL" id="LT838272">
    <property type="protein sequence ID" value="SMB96885.1"/>
    <property type="molecule type" value="Genomic_DNA"/>
</dbReference>
<evidence type="ECO:0000313" key="1">
    <source>
        <dbReference type="EMBL" id="SMB96885.1"/>
    </source>
</evidence>
<evidence type="ECO:0000313" key="2">
    <source>
        <dbReference type="Proteomes" id="UP000192569"/>
    </source>
</evidence>
<gene>
    <name evidence="1" type="ORF">SAMN00808754_1701</name>
</gene>
<proteinExistence type="predicted"/>